<reference evidence="3" key="1">
    <citation type="submission" date="2021-06" db="EMBL/GenBank/DDBJ databases">
        <title>Parelaphostrongylus tenuis whole genome reference sequence.</title>
        <authorList>
            <person name="Garwood T.J."/>
            <person name="Larsen P.A."/>
            <person name="Fountain-Jones N.M."/>
            <person name="Garbe J.R."/>
            <person name="Macchietto M.G."/>
            <person name="Kania S.A."/>
            <person name="Gerhold R.W."/>
            <person name="Richards J.E."/>
            <person name="Wolf T.M."/>
        </authorList>
    </citation>
    <scope>NUCLEOTIDE SEQUENCE</scope>
    <source>
        <strain evidence="3">MNPRO001-30</strain>
        <tissue evidence="3">Meninges</tissue>
    </source>
</reference>
<evidence type="ECO:0000313" key="4">
    <source>
        <dbReference type="Proteomes" id="UP001196413"/>
    </source>
</evidence>
<organism evidence="3 4">
    <name type="scientific">Parelaphostrongylus tenuis</name>
    <name type="common">Meningeal worm</name>
    <dbReference type="NCBI Taxonomy" id="148309"/>
    <lineage>
        <taxon>Eukaryota</taxon>
        <taxon>Metazoa</taxon>
        <taxon>Ecdysozoa</taxon>
        <taxon>Nematoda</taxon>
        <taxon>Chromadorea</taxon>
        <taxon>Rhabditida</taxon>
        <taxon>Rhabditina</taxon>
        <taxon>Rhabditomorpha</taxon>
        <taxon>Strongyloidea</taxon>
        <taxon>Metastrongylidae</taxon>
        <taxon>Parelaphostrongylus</taxon>
    </lineage>
</organism>
<comment type="caution">
    <text evidence="3">The sequence shown here is derived from an EMBL/GenBank/DDBJ whole genome shotgun (WGS) entry which is preliminary data.</text>
</comment>
<accession>A0AAD5N4P7</accession>
<feature type="coiled-coil region" evidence="1">
    <location>
        <begin position="18"/>
        <end position="115"/>
    </location>
</feature>
<sequence>MEEILELQRRLDDLTPALAAKEARIMQLASDRDDLSSKLRTLNETVAQLKLDLREKEHVGDLHVEKIKSANEDIERAKEEIVQLKNESLRRQQKEDQLLENLFTLRNQLREAQLKHTNDRALQEKISAENSNLVEENTRLMAEIARVRIGKEREREERERDIEAQAHEEIVELRLHVKAHKTQIGILEERLQAAIQRCDQLNKELEVQSTNESAARDERLRIQRELDALQALSRSLSSENKSLREDKVLLMEKLESLQNVIASKENVIAEMEDILIASGKDRREAVQRATKEMRQLQQRSLDFEEMSRCVKELSEAVEYHDGPSSKASSFDSKREQFSSPTDTFGSCHRRLSSIAESVHPPQTTQHIDQEQSSWLTCPEIVGISEMTRDAKRALAKKQS</sequence>
<evidence type="ECO:0000256" key="2">
    <source>
        <dbReference type="SAM" id="MobiDB-lite"/>
    </source>
</evidence>
<dbReference type="Proteomes" id="UP001196413">
    <property type="component" value="Unassembled WGS sequence"/>
</dbReference>
<evidence type="ECO:0000256" key="1">
    <source>
        <dbReference type="SAM" id="Coils"/>
    </source>
</evidence>
<keyword evidence="4" id="KW-1185">Reference proteome</keyword>
<keyword evidence="1" id="KW-0175">Coiled coil</keyword>
<feature type="region of interest" description="Disordered" evidence="2">
    <location>
        <begin position="320"/>
        <end position="345"/>
    </location>
</feature>
<dbReference type="AlphaFoldDB" id="A0AAD5N4P7"/>
<gene>
    <name evidence="3" type="ORF">KIN20_021601</name>
</gene>
<evidence type="ECO:0000313" key="3">
    <source>
        <dbReference type="EMBL" id="KAJ1362166.1"/>
    </source>
</evidence>
<name>A0AAD5N4P7_PARTN</name>
<proteinExistence type="predicted"/>
<protein>
    <submittedName>
        <fullName evidence="3">Uncharacterized protein</fullName>
    </submittedName>
</protein>
<dbReference type="EMBL" id="JAHQIW010004388">
    <property type="protein sequence ID" value="KAJ1362166.1"/>
    <property type="molecule type" value="Genomic_DNA"/>
</dbReference>
<feature type="coiled-coil region" evidence="1">
    <location>
        <begin position="177"/>
        <end position="306"/>
    </location>
</feature>